<reference evidence="1" key="2">
    <citation type="submission" date="2025-08" db="UniProtKB">
        <authorList>
            <consortium name="Ensembl"/>
        </authorList>
    </citation>
    <scope>IDENTIFICATION</scope>
</reference>
<proteinExistence type="predicted"/>
<evidence type="ECO:0000313" key="1">
    <source>
        <dbReference type="Ensembl" id="ENSENLP00000035358.1"/>
    </source>
</evidence>
<keyword evidence="2" id="KW-1185">Reference proteome</keyword>
<reference evidence="1" key="1">
    <citation type="submission" date="2021-04" db="EMBL/GenBank/DDBJ databases">
        <authorList>
            <consortium name="Wellcome Sanger Institute Data Sharing"/>
        </authorList>
    </citation>
    <scope>NUCLEOTIDE SEQUENCE [LARGE SCALE GENOMIC DNA]</scope>
</reference>
<name>A0A665VUW0_ECHNA</name>
<protein>
    <submittedName>
        <fullName evidence="1">Uncharacterized protein</fullName>
    </submittedName>
</protein>
<organism evidence="1 2">
    <name type="scientific">Echeneis naucrates</name>
    <name type="common">Live sharksucker</name>
    <dbReference type="NCBI Taxonomy" id="173247"/>
    <lineage>
        <taxon>Eukaryota</taxon>
        <taxon>Metazoa</taxon>
        <taxon>Chordata</taxon>
        <taxon>Craniata</taxon>
        <taxon>Vertebrata</taxon>
        <taxon>Euteleostomi</taxon>
        <taxon>Actinopterygii</taxon>
        <taxon>Neopterygii</taxon>
        <taxon>Teleostei</taxon>
        <taxon>Neoteleostei</taxon>
        <taxon>Acanthomorphata</taxon>
        <taxon>Carangaria</taxon>
        <taxon>Carangiformes</taxon>
        <taxon>Echeneidae</taxon>
        <taxon>Echeneis</taxon>
    </lineage>
</organism>
<sequence>MLQRAGGSLGVGGLLLLAAFSTSIQILWLQRRITRETLWMDPEPGRLWFVCLFTAPRLSLRIVVGMPSVLNCK</sequence>
<dbReference type="AlphaFoldDB" id="A0A665VUW0"/>
<accession>A0A665VUW0</accession>
<reference evidence="1" key="3">
    <citation type="submission" date="2025-09" db="UniProtKB">
        <authorList>
            <consortium name="Ensembl"/>
        </authorList>
    </citation>
    <scope>IDENTIFICATION</scope>
</reference>
<dbReference type="Proteomes" id="UP000472264">
    <property type="component" value="Chromosome 5"/>
</dbReference>
<evidence type="ECO:0000313" key="2">
    <source>
        <dbReference type="Proteomes" id="UP000472264"/>
    </source>
</evidence>
<dbReference type="Ensembl" id="ENSENLT00000036311.1">
    <property type="protein sequence ID" value="ENSENLP00000035358.1"/>
    <property type="gene ID" value="ENSENLG00000015451.1"/>
</dbReference>
<dbReference type="InParanoid" id="A0A665VUW0"/>